<evidence type="ECO:0000256" key="1">
    <source>
        <dbReference type="ARBA" id="ARBA00004733"/>
    </source>
</evidence>
<keyword evidence="11" id="KW-1185">Reference proteome</keyword>
<keyword evidence="3 8" id="KW-0028">Amino-acid biosynthesis</keyword>
<evidence type="ECO:0000256" key="5">
    <source>
        <dbReference type="ARBA" id="ARBA00023141"/>
    </source>
</evidence>
<evidence type="ECO:0000256" key="4">
    <source>
        <dbReference type="ARBA" id="ARBA00022822"/>
    </source>
</evidence>
<dbReference type="EMBL" id="CP039393">
    <property type="protein sequence ID" value="QCD35575.1"/>
    <property type="molecule type" value="Genomic_DNA"/>
</dbReference>
<keyword evidence="4 8" id="KW-0822">Tryptophan biosynthesis</keyword>
<dbReference type="Proteomes" id="UP000297031">
    <property type="component" value="Chromosome"/>
</dbReference>
<dbReference type="Gene3D" id="3.20.20.70">
    <property type="entry name" value="Aldolase class I"/>
    <property type="match status" value="1"/>
</dbReference>
<dbReference type="InterPro" id="IPR013785">
    <property type="entry name" value="Aldolase_TIM"/>
</dbReference>
<dbReference type="PROSITE" id="PS00167">
    <property type="entry name" value="TRP_SYNTHASE_ALPHA"/>
    <property type="match status" value="1"/>
</dbReference>
<dbReference type="NCBIfam" id="TIGR00262">
    <property type="entry name" value="trpA"/>
    <property type="match status" value="1"/>
</dbReference>
<comment type="pathway">
    <text evidence="1 8">Amino-acid biosynthesis; L-tryptophan biosynthesis; L-tryptophan from chorismate: step 5/5.</text>
</comment>
<feature type="active site" description="Proton acceptor" evidence="8">
    <location>
        <position position="46"/>
    </location>
</feature>
<proteinExistence type="inferred from homology"/>
<accession>A0A4P7VNQ9</accession>
<dbReference type="Pfam" id="PF00290">
    <property type="entry name" value="Trp_syntA"/>
    <property type="match status" value="1"/>
</dbReference>
<feature type="active site" description="Proton acceptor" evidence="8">
    <location>
        <position position="57"/>
    </location>
</feature>
<comment type="function">
    <text evidence="8">The alpha subunit is responsible for the aldol cleavage of indoleglycerol phosphate to indole and glyceraldehyde 3-phosphate.</text>
</comment>
<dbReference type="RefSeq" id="WP_136410237.1">
    <property type="nucleotide sequence ID" value="NZ_CP039393.1"/>
</dbReference>
<comment type="similarity">
    <text evidence="8 9">Belongs to the TrpA family.</text>
</comment>
<dbReference type="PANTHER" id="PTHR43406:SF1">
    <property type="entry name" value="TRYPTOPHAN SYNTHASE ALPHA CHAIN, CHLOROPLASTIC"/>
    <property type="match status" value="1"/>
</dbReference>
<protein>
    <recommendedName>
        <fullName evidence="8">Tryptophan synthase alpha chain</fullName>
        <ecNumber evidence="8">4.2.1.20</ecNumber>
    </recommendedName>
</protein>
<dbReference type="CDD" id="cd04724">
    <property type="entry name" value="Tryptophan_synthase_alpha"/>
    <property type="match status" value="1"/>
</dbReference>
<evidence type="ECO:0000256" key="7">
    <source>
        <dbReference type="ARBA" id="ARBA00049047"/>
    </source>
</evidence>
<dbReference type="KEGG" id="mgod:E7746_06550"/>
<dbReference type="PANTHER" id="PTHR43406">
    <property type="entry name" value="TRYPTOPHAN SYNTHASE, ALPHA CHAIN"/>
    <property type="match status" value="1"/>
</dbReference>
<dbReference type="InterPro" id="IPR002028">
    <property type="entry name" value="Trp_synthase_suA"/>
</dbReference>
<evidence type="ECO:0000256" key="2">
    <source>
        <dbReference type="ARBA" id="ARBA00011270"/>
    </source>
</evidence>
<dbReference type="SUPFAM" id="SSF51366">
    <property type="entry name" value="Ribulose-phoshate binding barrel"/>
    <property type="match status" value="1"/>
</dbReference>
<evidence type="ECO:0000313" key="11">
    <source>
        <dbReference type="Proteomes" id="UP000297031"/>
    </source>
</evidence>
<keyword evidence="6 8" id="KW-0456">Lyase</keyword>
<dbReference type="InterPro" id="IPR011060">
    <property type="entry name" value="RibuloseP-bd_barrel"/>
</dbReference>
<keyword evidence="5 8" id="KW-0057">Aromatic amino acid biosynthesis</keyword>
<reference evidence="10 11" key="1">
    <citation type="submission" date="2019-02" db="EMBL/GenBank/DDBJ databases">
        <title>Isolation and identification of novel species under the genus Muribaculum.</title>
        <authorList>
            <person name="Miyake S."/>
            <person name="Ding Y."/>
            <person name="Low A."/>
            <person name="Soh M."/>
            <person name="Seedorf H."/>
        </authorList>
    </citation>
    <scope>NUCLEOTIDE SEQUENCE [LARGE SCALE GENOMIC DNA]</scope>
    <source>
        <strain evidence="10 11">TLL-A4</strain>
    </source>
</reference>
<dbReference type="HAMAP" id="MF_00131">
    <property type="entry name" value="Trp_synth_alpha"/>
    <property type="match status" value="1"/>
</dbReference>
<gene>
    <name evidence="8" type="primary">trpA</name>
    <name evidence="10" type="ORF">E7746_06550</name>
</gene>
<dbReference type="EC" id="4.2.1.20" evidence="8"/>
<evidence type="ECO:0000313" key="10">
    <source>
        <dbReference type="EMBL" id="QCD35575.1"/>
    </source>
</evidence>
<sequence>MNRLQHLFGRKQNNILSVYFTAGFPAIDSTGEIIKQLASQGVDMIEIGVPFSDPMADGKTIQHSSTVALNNGMNLQLLLSQVAEARKEAPDTPLVLMGYLNPMIQYGIERLFERCKEVGIDALIIPDLPFGEYMSDYKALCDKYDIPIIMLITPETDEQRIQLIDKNCSGFIYMVSSASTTGTKDRFTDEQIAYFKRINRMPLQHNRLIGFGISNPATLQEAFGNSSGAIIGSLFIKCLNRHSDNISQAVSELLTTIGIK</sequence>
<evidence type="ECO:0000256" key="6">
    <source>
        <dbReference type="ARBA" id="ARBA00023239"/>
    </source>
</evidence>
<organism evidence="10 11">
    <name type="scientific">Muribaculum gordoncarteri</name>
    <dbReference type="NCBI Taxonomy" id="2530390"/>
    <lineage>
        <taxon>Bacteria</taxon>
        <taxon>Pseudomonadati</taxon>
        <taxon>Bacteroidota</taxon>
        <taxon>Bacteroidia</taxon>
        <taxon>Bacteroidales</taxon>
        <taxon>Muribaculaceae</taxon>
        <taxon>Muribaculum</taxon>
    </lineage>
</organism>
<dbReference type="UniPathway" id="UPA00035">
    <property type="reaction ID" value="UER00044"/>
</dbReference>
<evidence type="ECO:0000256" key="9">
    <source>
        <dbReference type="RuleBase" id="RU003662"/>
    </source>
</evidence>
<comment type="subunit">
    <text evidence="2 8">Tetramer of two alpha and two beta chains.</text>
</comment>
<dbReference type="GO" id="GO:0005829">
    <property type="term" value="C:cytosol"/>
    <property type="evidence" value="ECO:0007669"/>
    <property type="project" value="TreeGrafter"/>
</dbReference>
<evidence type="ECO:0000256" key="8">
    <source>
        <dbReference type="HAMAP-Rule" id="MF_00131"/>
    </source>
</evidence>
<name>A0A4P7VNQ9_9BACT</name>
<comment type="catalytic activity">
    <reaction evidence="7 8">
        <text>(1S,2R)-1-C-(indol-3-yl)glycerol 3-phosphate + L-serine = D-glyceraldehyde 3-phosphate + L-tryptophan + H2O</text>
        <dbReference type="Rhea" id="RHEA:10532"/>
        <dbReference type="ChEBI" id="CHEBI:15377"/>
        <dbReference type="ChEBI" id="CHEBI:33384"/>
        <dbReference type="ChEBI" id="CHEBI:57912"/>
        <dbReference type="ChEBI" id="CHEBI:58866"/>
        <dbReference type="ChEBI" id="CHEBI:59776"/>
        <dbReference type="EC" id="4.2.1.20"/>
    </reaction>
</comment>
<dbReference type="AlphaFoldDB" id="A0A4P7VNQ9"/>
<dbReference type="InterPro" id="IPR018204">
    <property type="entry name" value="Trp_synthase_alpha_AS"/>
</dbReference>
<dbReference type="OrthoDB" id="9804578at2"/>
<dbReference type="GO" id="GO:0004834">
    <property type="term" value="F:tryptophan synthase activity"/>
    <property type="evidence" value="ECO:0007669"/>
    <property type="project" value="UniProtKB-UniRule"/>
</dbReference>
<evidence type="ECO:0000256" key="3">
    <source>
        <dbReference type="ARBA" id="ARBA00022605"/>
    </source>
</evidence>